<evidence type="ECO:0000256" key="1">
    <source>
        <dbReference type="ARBA" id="ARBA00008396"/>
    </source>
</evidence>
<evidence type="ECO:0000256" key="5">
    <source>
        <dbReference type="SAM" id="MobiDB-lite"/>
    </source>
</evidence>
<keyword evidence="3 4" id="KW-0238">DNA-binding</keyword>
<proteinExistence type="inferred from homology"/>
<evidence type="ECO:0000259" key="6">
    <source>
        <dbReference type="SMART" id="SM00363"/>
    </source>
</evidence>
<dbReference type="SUPFAM" id="SSF55174">
    <property type="entry name" value="Alpha-L RNA-binding motif"/>
    <property type="match status" value="1"/>
</dbReference>
<evidence type="ECO:0000256" key="2">
    <source>
        <dbReference type="ARBA" id="ARBA00022884"/>
    </source>
</evidence>
<protein>
    <recommendedName>
        <fullName evidence="4">Heat shock protein 15</fullName>
    </recommendedName>
</protein>
<comment type="similarity">
    <text evidence="1 4">Belongs to the HSP15 family.</text>
</comment>
<feature type="domain" description="RNA-binding S4" evidence="6">
    <location>
        <begin position="9"/>
        <end position="72"/>
    </location>
</feature>
<dbReference type="InterPro" id="IPR002942">
    <property type="entry name" value="S4_RNA-bd"/>
</dbReference>
<accession>A0A1D8K972</accession>
<dbReference type="RefSeq" id="WP_070073033.1">
    <property type="nucleotide sequence ID" value="NZ_CP017448.1"/>
</dbReference>
<dbReference type="EMBL" id="CP017448">
    <property type="protein sequence ID" value="AOV17485.1"/>
    <property type="molecule type" value="Genomic_DNA"/>
</dbReference>
<dbReference type="GO" id="GO:0043023">
    <property type="term" value="F:ribosomal large subunit binding"/>
    <property type="evidence" value="ECO:0007669"/>
    <property type="project" value="InterPro"/>
</dbReference>
<reference evidence="7 8" key="1">
    <citation type="submission" date="2016-09" db="EMBL/GenBank/DDBJ databases">
        <title>Acidihalobacter prosperus V6 (DSM14174).</title>
        <authorList>
            <person name="Khaleque H.N."/>
            <person name="Ramsay J.P."/>
            <person name="Murphy R.J.T."/>
            <person name="Kaksonen A.H."/>
            <person name="Boxall N.J."/>
            <person name="Watkin E.L.J."/>
        </authorList>
    </citation>
    <scope>NUCLEOTIDE SEQUENCE [LARGE SCALE GENOMIC DNA]</scope>
    <source>
        <strain evidence="7 8">V6</strain>
    </source>
</reference>
<evidence type="ECO:0000313" key="8">
    <source>
        <dbReference type="Proteomes" id="UP000095342"/>
    </source>
</evidence>
<evidence type="ECO:0000313" key="7">
    <source>
        <dbReference type="EMBL" id="AOV17485.1"/>
    </source>
</evidence>
<keyword evidence="2 4" id="KW-0694">RNA-binding</keyword>
<dbReference type="SMART" id="SM00363">
    <property type="entry name" value="S4"/>
    <property type="match status" value="1"/>
</dbReference>
<dbReference type="CDD" id="cd00165">
    <property type="entry name" value="S4"/>
    <property type="match status" value="1"/>
</dbReference>
<dbReference type="Pfam" id="PF01479">
    <property type="entry name" value="S4"/>
    <property type="match status" value="1"/>
</dbReference>
<feature type="compositionally biased region" description="Basic and acidic residues" evidence="5">
    <location>
        <begin position="89"/>
        <end position="106"/>
    </location>
</feature>
<feature type="compositionally biased region" description="Basic residues" evidence="5">
    <location>
        <begin position="118"/>
        <end position="131"/>
    </location>
</feature>
<name>A0A1D8K972_9GAMM</name>
<dbReference type="Proteomes" id="UP000095342">
    <property type="component" value="Chromosome"/>
</dbReference>
<feature type="region of interest" description="Disordered" evidence="5">
    <location>
        <begin position="89"/>
        <end position="131"/>
    </location>
</feature>
<dbReference type="AlphaFoldDB" id="A0A1D8K972"/>
<dbReference type="InterPro" id="IPR036986">
    <property type="entry name" value="S4_RNA-bd_sf"/>
</dbReference>
<evidence type="ECO:0000256" key="4">
    <source>
        <dbReference type="PIRNR" id="PIRNR016821"/>
    </source>
</evidence>
<dbReference type="GO" id="GO:0003727">
    <property type="term" value="F:single-stranded RNA binding"/>
    <property type="evidence" value="ECO:0007669"/>
    <property type="project" value="InterPro"/>
</dbReference>
<dbReference type="PIRSF" id="PIRSF016821">
    <property type="entry name" value="HSP15"/>
    <property type="match status" value="1"/>
</dbReference>
<dbReference type="InterPro" id="IPR025708">
    <property type="entry name" value="HSP15"/>
</dbReference>
<organism evidence="7 8">
    <name type="scientific">Acidihalobacter aeolianus</name>
    <dbReference type="NCBI Taxonomy" id="2792603"/>
    <lineage>
        <taxon>Bacteria</taxon>
        <taxon>Pseudomonadati</taxon>
        <taxon>Pseudomonadota</taxon>
        <taxon>Gammaproteobacteria</taxon>
        <taxon>Chromatiales</taxon>
        <taxon>Ectothiorhodospiraceae</taxon>
        <taxon>Acidihalobacter</taxon>
    </lineage>
</organism>
<gene>
    <name evidence="7" type="ORF">BJI67_10810</name>
</gene>
<evidence type="ECO:0000256" key="3">
    <source>
        <dbReference type="ARBA" id="ARBA00023125"/>
    </source>
</evidence>
<keyword evidence="8" id="KW-1185">Reference proteome</keyword>
<dbReference type="GO" id="GO:0034605">
    <property type="term" value="P:cellular response to heat"/>
    <property type="evidence" value="ECO:0007669"/>
    <property type="project" value="InterPro"/>
</dbReference>
<dbReference type="Gene3D" id="3.10.290.10">
    <property type="entry name" value="RNA-binding S4 domain"/>
    <property type="match status" value="1"/>
</dbReference>
<dbReference type="PROSITE" id="PS50889">
    <property type="entry name" value="S4"/>
    <property type="match status" value="1"/>
</dbReference>
<dbReference type="KEGG" id="aaeo:BJI67_10810"/>
<dbReference type="GO" id="GO:0003677">
    <property type="term" value="F:DNA binding"/>
    <property type="evidence" value="ECO:0007669"/>
    <property type="project" value="UniProtKB-KW"/>
</dbReference>
<sequence length="131" mass="14720">MQSPSGESVRIDKWLWAARFFKTRTLAAAAVNGGKVHLNGARVKPSRGVKPGDRLAILRGEDRYEVEIVQLSERRGPATAAQALYAENEAARQARETRAQERRFERAGAVAPAQRPDKHARRRIRQLRGHD</sequence>